<evidence type="ECO:0000259" key="7">
    <source>
        <dbReference type="Pfam" id="PF23559"/>
    </source>
</evidence>
<dbReference type="GO" id="GO:0006952">
    <property type="term" value="P:defense response"/>
    <property type="evidence" value="ECO:0007669"/>
    <property type="project" value="UniProtKB-KW"/>
</dbReference>
<dbReference type="Pfam" id="PF18052">
    <property type="entry name" value="Rx_N"/>
    <property type="match status" value="1"/>
</dbReference>
<keyword evidence="3" id="KW-0611">Plant defense</keyword>
<evidence type="ECO:0000313" key="10">
    <source>
        <dbReference type="Proteomes" id="UP001603857"/>
    </source>
</evidence>
<dbReference type="InterPro" id="IPR042197">
    <property type="entry name" value="Apaf_helical"/>
</dbReference>
<gene>
    <name evidence="9" type="ORF">Fmac_020418</name>
</gene>
<evidence type="ECO:0000313" key="9">
    <source>
        <dbReference type="EMBL" id="KAL2326991.1"/>
    </source>
</evidence>
<dbReference type="EMBL" id="JBGMDY010000007">
    <property type="protein sequence ID" value="KAL2326991.1"/>
    <property type="molecule type" value="Genomic_DNA"/>
</dbReference>
<keyword evidence="1" id="KW-0677">Repeat</keyword>
<dbReference type="Pfam" id="PF00931">
    <property type="entry name" value="NB-ARC"/>
    <property type="match status" value="1"/>
</dbReference>
<dbReference type="Proteomes" id="UP001603857">
    <property type="component" value="Unassembled WGS sequence"/>
</dbReference>
<dbReference type="GO" id="GO:0005524">
    <property type="term" value="F:ATP binding"/>
    <property type="evidence" value="ECO:0007669"/>
    <property type="project" value="UniProtKB-KW"/>
</dbReference>
<dbReference type="InterPro" id="IPR032675">
    <property type="entry name" value="LRR_dom_sf"/>
</dbReference>
<dbReference type="Pfam" id="PF23559">
    <property type="entry name" value="WHD_DRP"/>
    <property type="match status" value="1"/>
</dbReference>
<accession>A0ABD1LU58</accession>
<dbReference type="Pfam" id="PF23598">
    <property type="entry name" value="LRR_14"/>
    <property type="match status" value="1"/>
</dbReference>
<dbReference type="InterPro" id="IPR055414">
    <property type="entry name" value="LRR_R13L4/SHOC2-like"/>
</dbReference>
<reference evidence="9 10" key="1">
    <citation type="submission" date="2024-08" db="EMBL/GenBank/DDBJ databases">
        <title>Insights into the chromosomal genome structure of Flemingia macrophylla.</title>
        <authorList>
            <person name="Ding Y."/>
            <person name="Zhao Y."/>
            <person name="Bi W."/>
            <person name="Wu M."/>
            <person name="Zhao G."/>
            <person name="Gong Y."/>
            <person name="Li W."/>
            <person name="Zhang P."/>
        </authorList>
    </citation>
    <scope>NUCLEOTIDE SEQUENCE [LARGE SCALE GENOMIC DNA]</scope>
    <source>
        <strain evidence="9">DYQJB</strain>
        <tissue evidence="9">Leaf</tissue>
    </source>
</reference>
<dbReference type="CDD" id="cd14798">
    <property type="entry name" value="RX-CC_like"/>
    <property type="match status" value="1"/>
</dbReference>
<dbReference type="GO" id="GO:0051707">
    <property type="term" value="P:response to other organism"/>
    <property type="evidence" value="ECO:0007669"/>
    <property type="project" value="UniProtKB-ARBA"/>
</dbReference>
<feature type="domain" description="Disease resistance protein winged helix" evidence="7">
    <location>
        <begin position="431"/>
        <end position="502"/>
    </location>
</feature>
<feature type="domain" description="Disease resistance N-terminal" evidence="6">
    <location>
        <begin position="10"/>
        <end position="98"/>
    </location>
</feature>
<evidence type="ECO:0000256" key="1">
    <source>
        <dbReference type="ARBA" id="ARBA00022737"/>
    </source>
</evidence>
<sequence length="843" mass="96775">MAESLLVAAAESLIGKLASAAVQQASLVVGVHRDLQRMKDTMDLVKAFLLDADQKKPHSNALRVWLRQIKRVFSDADNIVDDFECEALRRHLVNTHGSFSRKVSRFISTSNPLMFRLRMAHEIKDINERLTKVAADGHMFGLQMIHNDTRAMHVREMTHSHVNPSNIVGREHDKQNIIKLLVQDGHDQCLSVIPIVGMGGLGKTTLAKLVFNDANIDQCFTLKMWACLSNDFELRNVLIKILNSLNPAYEEFKNYEIEQLQNRLRNILQRQKFLLVLDDVWNENIGKWNELKEIIDVGAEGSKVLVTTRSHSTAAIMHTKPFNSYPLERLSEEESFSLFVKLAFEEGEVKKYPQLLEIGKEIVKKCRGTPLAVKTLGSSLFSRVDRIEWESIRDNEIWNLPQNENDILPALEISYDRLPSYLKPCFASFSLFEEDDKISSFMCVNMWEALGFLPPLKEKETIVDVANHFLHDLLSRSFLMDFIDFGDRYYEFKLHDLVRDVAIYVAKGEFQTIYSTSSTIYEHVQHVRFMKNNLLGQALVPTSLKTLIFPNNATNEVFLNDVVSRCKYLRYLDLSYSEYESLPHYIGKLKHLRHLSVAHNEKLKELPNSICGLQNLKTFNFRGCTKLQELPKGIRKLINIRQLSITTKQTYLPKNTIGNMISLEKLKFTSCENFESLFEGVQLSRLRTLEIDDCGNLKSLSSHVVTKLEYLGILNCGKLDMSLGLGNKIPDLCLNSVDFQNLSQLVTLPQWLQGCMNTLHSLRIYDCENLEELPEWLSTGICLKLLDIYNCPKLLSLPENMHHLTTLEHLEVENCPELFKRYLPGVGQEWQKISHIKKVVIKS</sequence>
<evidence type="ECO:0000259" key="8">
    <source>
        <dbReference type="Pfam" id="PF23598"/>
    </source>
</evidence>
<evidence type="ECO:0000256" key="4">
    <source>
        <dbReference type="ARBA" id="ARBA00022840"/>
    </source>
</evidence>
<dbReference type="AlphaFoldDB" id="A0ABD1LU58"/>
<dbReference type="Gene3D" id="3.80.10.10">
    <property type="entry name" value="Ribonuclease Inhibitor"/>
    <property type="match status" value="1"/>
</dbReference>
<dbReference type="InterPro" id="IPR002182">
    <property type="entry name" value="NB-ARC"/>
</dbReference>
<dbReference type="FunFam" id="3.40.50.300:FF:001091">
    <property type="entry name" value="Probable disease resistance protein At1g61300"/>
    <property type="match status" value="1"/>
</dbReference>
<dbReference type="SUPFAM" id="SSF52058">
    <property type="entry name" value="L domain-like"/>
    <property type="match status" value="1"/>
</dbReference>
<dbReference type="SUPFAM" id="SSF52540">
    <property type="entry name" value="P-loop containing nucleoside triphosphate hydrolases"/>
    <property type="match status" value="1"/>
</dbReference>
<evidence type="ECO:0000259" key="6">
    <source>
        <dbReference type="Pfam" id="PF18052"/>
    </source>
</evidence>
<keyword evidence="4" id="KW-0067">ATP-binding</keyword>
<dbReference type="Gene3D" id="1.10.8.430">
    <property type="entry name" value="Helical domain of apoptotic protease-activating factors"/>
    <property type="match status" value="1"/>
</dbReference>
<comment type="caution">
    <text evidence="9">The sequence shown here is derived from an EMBL/GenBank/DDBJ whole genome shotgun (WGS) entry which is preliminary data.</text>
</comment>
<evidence type="ECO:0000259" key="5">
    <source>
        <dbReference type="Pfam" id="PF00931"/>
    </source>
</evidence>
<dbReference type="PANTHER" id="PTHR36766">
    <property type="entry name" value="PLANT BROAD-SPECTRUM MILDEW RESISTANCE PROTEIN RPW8"/>
    <property type="match status" value="1"/>
</dbReference>
<dbReference type="InterPro" id="IPR041118">
    <property type="entry name" value="Rx_N"/>
</dbReference>
<dbReference type="PANTHER" id="PTHR36766:SF61">
    <property type="entry name" value="NB-ARC DOMAIN DISEASE RESISTANCE PROTEIN"/>
    <property type="match status" value="1"/>
</dbReference>
<dbReference type="PRINTS" id="PR00364">
    <property type="entry name" value="DISEASERSIST"/>
</dbReference>
<dbReference type="Gene3D" id="3.40.50.300">
    <property type="entry name" value="P-loop containing nucleotide triphosphate hydrolases"/>
    <property type="match status" value="1"/>
</dbReference>
<dbReference type="InterPro" id="IPR027417">
    <property type="entry name" value="P-loop_NTPase"/>
</dbReference>
<feature type="domain" description="NB-ARC" evidence="5">
    <location>
        <begin position="171"/>
        <end position="346"/>
    </location>
</feature>
<evidence type="ECO:0000256" key="3">
    <source>
        <dbReference type="ARBA" id="ARBA00022821"/>
    </source>
</evidence>
<organism evidence="9 10">
    <name type="scientific">Flemingia macrophylla</name>
    <dbReference type="NCBI Taxonomy" id="520843"/>
    <lineage>
        <taxon>Eukaryota</taxon>
        <taxon>Viridiplantae</taxon>
        <taxon>Streptophyta</taxon>
        <taxon>Embryophyta</taxon>
        <taxon>Tracheophyta</taxon>
        <taxon>Spermatophyta</taxon>
        <taxon>Magnoliopsida</taxon>
        <taxon>eudicotyledons</taxon>
        <taxon>Gunneridae</taxon>
        <taxon>Pentapetalae</taxon>
        <taxon>rosids</taxon>
        <taxon>fabids</taxon>
        <taxon>Fabales</taxon>
        <taxon>Fabaceae</taxon>
        <taxon>Papilionoideae</taxon>
        <taxon>50 kb inversion clade</taxon>
        <taxon>NPAAA clade</taxon>
        <taxon>indigoferoid/millettioid clade</taxon>
        <taxon>Phaseoleae</taxon>
        <taxon>Flemingia</taxon>
    </lineage>
</organism>
<keyword evidence="10" id="KW-1185">Reference proteome</keyword>
<name>A0ABD1LU58_9FABA</name>
<dbReference type="Gene3D" id="1.20.5.4130">
    <property type="match status" value="1"/>
</dbReference>
<protein>
    <submittedName>
        <fullName evidence="9">Uncharacterized protein</fullName>
    </submittedName>
</protein>
<dbReference type="InterPro" id="IPR038005">
    <property type="entry name" value="RX-like_CC"/>
</dbReference>
<keyword evidence="2" id="KW-0547">Nucleotide-binding</keyword>
<dbReference type="InterPro" id="IPR058922">
    <property type="entry name" value="WHD_DRP"/>
</dbReference>
<proteinExistence type="predicted"/>
<feature type="domain" description="Disease resistance R13L4/SHOC-2-like LRR" evidence="8">
    <location>
        <begin position="562"/>
        <end position="764"/>
    </location>
</feature>
<evidence type="ECO:0000256" key="2">
    <source>
        <dbReference type="ARBA" id="ARBA00022741"/>
    </source>
</evidence>